<evidence type="ECO:0000256" key="1">
    <source>
        <dbReference type="SAM" id="MobiDB-lite"/>
    </source>
</evidence>
<dbReference type="RefSeq" id="WP_043986741.1">
    <property type="nucleotide sequence ID" value="NZ_JXST01000026.1"/>
</dbReference>
<dbReference type="AlphaFoldDB" id="A0A0D1J1R5"/>
<dbReference type="STRING" id="280871.TL10_18325"/>
<evidence type="ECO:0000313" key="2">
    <source>
        <dbReference type="EMBL" id="KIU15483.1"/>
    </source>
</evidence>
<dbReference type="PATRIC" id="fig|280871.6.peg.3789"/>
<organism evidence="2 3">
    <name type="scientific">Mycolicibacterium llatzerense</name>
    <dbReference type="NCBI Taxonomy" id="280871"/>
    <lineage>
        <taxon>Bacteria</taxon>
        <taxon>Bacillati</taxon>
        <taxon>Actinomycetota</taxon>
        <taxon>Actinomycetes</taxon>
        <taxon>Mycobacteriales</taxon>
        <taxon>Mycobacteriaceae</taxon>
        <taxon>Mycolicibacterium</taxon>
    </lineage>
</organism>
<feature type="compositionally biased region" description="Basic residues" evidence="1">
    <location>
        <begin position="1"/>
        <end position="11"/>
    </location>
</feature>
<evidence type="ECO:0000313" key="3">
    <source>
        <dbReference type="Proteomes" id="UP000032221"/>
    </source>
</evidence>
<dbReference type="Proteomes" id="UP000032221">
    <property type="component" value="Unassembled WGS sequence"/>
</dbReference>
<comment type="caution">
    <text evidence="2">The sequence shown here is derived from an EMBL/GenBank/DDBJ whole genome shotgun (WGS) entry which is preliminary data.</text>
</comment>
<keyword evidence="3" id="KW-1185">Reference proteome</keyword>
<protein>
    <submittedName>
        <fullName evidence="2">Uncharacterized protein</fullName>
    </submittedName>
</protein>
<dbReference type="EMBL" id="JXST01000026">
    <property type="protein sequence ID" value="KIU15483.1"/>
    <property type="molecule type" value="Genomic_DNA"/>
</dbReference>
<sequence length="84" mass="9836">MKMLLPHRHRAATTQTQPTIDSVAADQPTRAPAGANTTTPDNTKRRRPCPIHWPRLLQGKYPYFHGEHEKLFREALMEREMYRL</sequence>
<feature type="region of interest" description="Disordered" evidence="1">
    <location>
        <begin position="1"/>
        <end position="51"/>
    </location>
</feature>
<name>A0A0D1J1R5_9MYCO</name>
<reference evidence="2 3" key="1">
    <citation type="submission" date="2015-01" db="EMBL/GenBank/DDBJ databases">
        <title>Genome sequence of Mycobacterium llatzerense and Mycobacterium immunogenum recovered from brain abscess.</title>
        <authorList>
            <person name="Greninger A.L."/>
            <person name="Langelier C."/>
            <person name="Cunningham G."/>
            <person name="Chiu C.Y."/>
            <person name="Miller S."/>
        </authorList>
    </citation>
    <scope>NUCLEOTIDE SEQUENCE [LARGE SCALE GENOMIC DNA]</scope>
    <source>
        <strain evidence="2 3">CLUC14</strain>
    </source>
</reference>
<accession>A0A0D1J1R5</accession>
<proteinExistence type="predicted"/>
<gene>
    <name evidence="2" type="ORF">TL10_18325</name>
</gene>